<evidence type="ECO:0000259" key="3">
    <source>
        <dbReference type="Pfam" id="PF00483"/>
    </source>
</evidence>
<evidence type="ECO:0000313" key="5">
    <source>
        <dbReference type="Proteomes" id="UP000033918"/>
    </source>
</evidence>
<dbReference type="EMBL" id="LCAK01000005">
    <property type="protein sequence ID" value="KKR88576.1"/>
    <property type="molecule type" value="Genomic_DNA"/>
</dbReference>
<comment type="caution">
    <text evidence="4">The sequence shown here is derived from an EMBL/GenBank/DDBJ whole genome shotgun (WGS) entry which is preliminary data.</text>
</comment>
<feature type="domain" description="Nucleotidyl transferase" evidence="3">
    <location>
        <begin position="3"/>
        <end position="220"/>
    </location>
</feature>
<evidence type="ECO:0000256" key="2">
    <source>
        <dbReference type="ARBA" id="ARBA00022695"/>
    </source>
</evidence>
<dbReference type="InterPro" id="IPR005835">
    <property type="entry name" value="NTP_transferase_dom"/>
</dbReference>
<protein>
    <submittedName>
        <fullName evidence="4">Nucleotidyl transferase</fullName>
    </submittedName>
</protein>
<dbReference type="AlphaFoldDB" id="A0A0G0UM23"/>
<keyword evidence="1 4" id="KW-0808">Transferase</keyword>
<dbReference type="CDD" id="cd04181">
    <property type="entry name" value="NTP_transferase"/>
    <property type="match status" value="1"/>
</dbReference>
<name>A0A0G0UM23_9BACT</name>
<dbReference type="PANTHER" id="PTHR43584:SF8">
    <property type="entry name" value="N-ACETYLMURAMATE ALPHA-1-PHOSPHATE URIDYLYLTRANSFERASE"/>
    <property type="match status" value="1"/>
</dbReference>
<sequence length="226" mass="25962">MQAIILVAGKGTRMGELVKEIPKPMLKINNKPILEYKLNALPEEITEVIFVIGYLGDVIKNYFGDFYNGRKIKYVVQERIEGSGAALHLAKNILKDRFLVMMGDDLYHKDDLKNIINHDLAVLAYEVDNPTQFGVIEKDTKNYLINIIEKPKESENKLVNIGVYMLNKIFFNYDLCYADNGETNLPLTIAKMSNYHIIKVEKANHWFPIGYPGDLEKAEKIIYKFV</sequence>
<proteinExistence type="predicted"/>
<dbReference type="SUPFAM" id="SSF53448">
    <property type="entry name" value="Nucleotide-diphospho-sugar transferases"/>
    <property type="match status" value="1"/>
</dbReference>
<dbReference type="Gene3D" id="3.90.550.10">
    <property type="entry name" value="Spore Coat Polysaccharide Biosynthesis Protein SpsA, Chain A"/>
    <property type="match status" value="1"/>
</dbReference>
<evidence type="ECO:0000313" key="4">
    <source>
        <dbReference type="EMBL" id="KKR88576.1"/>
    </source>
</evidence>
<dbReference type="Proteomes" id="UP000033918">
    <property type="component" value="Unassembled WGS sequence"/>
</dbReference>
<accession>A0A0G0UM23</accession>
<dbReference type="InterPro" id="IPR050065">
    <property type="entry name" value="GlmU-like"/>
</dbReference>
<gene>
    <name evidence="4" type="ORF">UU38_C0005G0015</name>
</gene>
<reference evidence="4 5" key="1">
    <citation type="journal article" date="2015" name="Nature">
        <title>rRNA introns, odd ribosomes, and small enigmatic genomes across a large radiation of phyla.</title>
        <authorList>
            <person name="Brown C.T."/>
            <person name="Hug L.A."/>
            <person name="Thomas B.C."/>
            <person name="Sharon I."/>
            <person name="Castelle C.J."/>
            <person name="Singh A."/>
            <person name="Wilkins M.J."/>
            <person name="Williams K.H."/>
            <person name="Banfield J.F."/>
        </authorList>
    </citation>
    <scope>NUCLEOTIDE SEQUENCE [LARGE SCALE GENOMIC DNA]</scope>
</reference>
<dbReference type="GO" id="GO:0016779">
    <property type="term" value="F:nucleotidyltransferase activity"/>
    <property type="evidence" value="ECO:0007669"/>
    <property type="project" value="UniProtKB-KW"/>
</dbReference>
<dbReference type="Pfam" id="PF00483">
    <property type="entry name" value="NTP_transferase"/>
    <property type="match status" value="1"/>
</dbReference>
<keyword evidence="2" id="KW-0548">Nucleotidyltransferase</keyword>
<dbReference type="InterPro" id="IPR029044">
    <property type="entry name" value="Nucleotide-diphossugar_trans"/>
</dbReference>
<dbReference type="PANTHER" id="PTHR43584">
    <property type="entry name" value="NUCLEOTIDYL TRANSFERASE"/>
    <property type="match status" value="1"/>
</dbReference>
<evidence type="ECO:0000256" key="1">
    <source>
        <dbReference type="ARBA" id="ARBA00022679"/>
    </source>
</evidence>
<organism evidence="4 5">
    <name type="scientific">Candidatus Wolfebacteria bacterium GW2011_GWB1_41_12</name>
    <dbReference type="NCBI Taxonomy" id="1619006"/>
    <lineage>
        <taxon>Bacteria</taxon>
        <taxon>Candidatus Wolfeibacteriota</taxon>
    </lineage>
</organism>